<feature type="domain" description="PurM-like N-terminal" evidence="9">
    <location>
        <begin position="70"/>
        <end position="185"/>
    </location>
</feature>
<protein>
    <recommendedName>
        <fullName evidence="8">Phosphoribosylformylglycinamidine synthase subunit PurL</fullName>
        <shortName evidence="8">FGAM synthase</shortName>
        <ecNumber evidence="8">6.3.5.3</ecNumber>
    </recommendedName>
    <alternativeName>
        <fullName evidence="8">Formylglycinamide ribonucleotide amidotransferase subunit II</fullName>
        <shortName evidence="8">FGAR amidotransferase II</shortName>
        <shortName evidence="8">FGAR-AT II</shortName>
    </alternativeName>
    <alternativeName>
        <fullName evidence="8">Glutamine amidotransferase PurL</fullName>
    </alternativeName>
    <alternativeName>
        <fullName evidence="8">Phosphoribosylformylglycinamidine synthase subunit II</fullName>
    </alternativeName>
</protein>
<gene>
    <name evidence="8 12" type="primary">purL</name>
    <name evidence="12" type="ORF">I2488_04410</name>
</gene>
<evidence type="ECO:0000259" key="10">
    <source>
        <dbReference type="Pfam" id="PF02769"/>
    </source>
</evidence>
<feature type="binding site" evidence="8">
    <location>
        <begin position="308"/>
        <end position="310"/>
    </location>
    <ligand>
        <name>substrate</name>
    </ligand>
</feature>
<comment type="subcellular location">
    <subcellularLocation>
        <location evidence="8">Cytoplasm</location>
    </subcellularLocation>
</comment>
<dbReference type="NCBIfam" id="TIGR01736">
    <property type="entry name" value="FGAM_synth_II"/>
    <property type="match status" value="1"/>
</dbReference>
<evidence type="ECO:0000256" key="8">
    <source>
        <dbReference type="HAMAP-Rule" id="MF_00420"/>
    </source>
</evidence>
<comment type="pathway">
    <text evidence="8">Purine metabolism; IMP biosynthesis via de novo pathway; 5-amino-1-(5-phospho-D-ribosyl)imidazole from N(2)-formyl-N(1)-(5-phospho-D-ribosyl)glycinamide: step 1/2.</text>
</comment>
<dbReference type="CDD" id="cd02204">
    <property type="entry name" value="PurL_repeat2"/>
    <property type="match status" value="1"/>
</dbReference>
<evidence type="ECO:0000256" key="6">
    <source>
        <dbReference type="ARBA" id="ARBA00022840"/>
    </source>
</evidence>
<evidence type="ECO:0000256" key="3">
    <source>
        <dbReference type="ARBA" id="ARBA00022723"/>
    </source>
</evidence>
<keyword evidence="6 8" id="KW-0067">ATP-binding</keyword>
<dbReference type="Proteomes" id="UP000600799">
    <property type="component" value="Unassembled WGS sequence"/>
</dbReference>
<proteinExistence type="inferred from homology"/>
<evidence type="ECO:0000313" key="12">
    <source>
        <dbReference type="EMBL" id="MBF9150236.1"/>
    </source>
</evidence>
<dbReference type="InterPro" id="IPR041609">
    <property type="entry name" value="PurL_linker"/>
</dbReference>
<dbReference type="SUPFAM" id="SSF55326">
    <property type="entry name" value="PurM N-terminal domain-like"/>
    <property type="match status" value="2"/>
</dbReference>
<evidence type="ECO:0000256" key="1">
    <source>
        <dbReference type="ARBA" id="ARBA00022490"/>
    </source>
</evidence>
<comment type="subunit">
    <text evidence="8">Monomer. Part of the FGAM synthase complex composed of 1 PurL, 1 PurQ and 2 PurS subunits.</text>
</comment>
<dbReference type="GO" id="GO:0004642">
    <property type="term" value="F:phosphoribosylformylglycinamidine synthase activity"/>
    <property type="evidence" value="ECO:0007669"/>
    <property type="project" value="UniProtKB-EC"/>
</dbReference>
<dbReference type="InterPro" id="IPR010074">
    <property type="entry name" value="PRibForGlyAmidine_synth_PurL"/>
</dbReference>
<dbReference type="RefSeq" id="WP_196274592.1">
    <property type="nucleotide sequence ID" value="NZ_JADQDC010000002.1"/>
</dbReference>
<feature type="active site" description="Proton acceptor" evidence="8">
    <location>
        <position position="91"/>
    </location>
</feature>
<dbReference type="PANTHER" id="PTHR43555">
    <property type="entry name" value="PHOSPHORIBOSYLFORMYLGLYCINAMIDINE SYNTHASE SUBUNIT PURL"/>
    <property type="match status" value="1"/>
</dbReference>
<feature type="domain" description="PurM-like N-terminal" evidence="9">
    <location>
        <begin position="436"/>
        <end position="558"/>
    </location>
</feature>
<dbReference type="NCBIfam" id="NF002290">
    <property type="entry name" value="PRK01213.1"/>
    <property type="match status" value="1"/>
</dbReference>
<dbReference type="Gene3D" id="3.30.1330.10">
    <property type="entry name" value="PurM-like, N-terminal domain"/>
    <property type="match status" value="2"/>
</dbReference>
<sequence length="719" mass="76335">MSEITPDVVAAHGLSEEEYQRVLNALGREPNLVELGIFSVMWSEHCSYKSSRIHLKKLPTSAPWVICGPGENAGVIDIGDGQAAIFKMESHNHPSYIEPYQGAATGVGGILRDVFTMGARPVANMNALRFGRPDHPKMKHLVQGVVAGIGGYGNCVGVPTVGGETNFHKAYDGNILVNAMTVGVADTDKIFYSAATGLGNPIVYVGSKTGRDGIHGATMASADFDEKSDEKRPTVQVGDPFTEKLLIEACLELMATDAIVAIQDMGAAGLTSSSVEMATNGKAGIILDMDKVPCREEGMTPYEMMLSESQERMLMVLKPGKEAMAEAIFRKWELDFAVIGEVTDTGHMVLKFKGETVCDIPLGPLAEDAPLYDRPALSLADYKAWANVAPLGSVPESADLGADLVKLIGCPDLANRRWIFEQYDSQVGADTLQKSGGDAAVVRIHGSKKALAISTDCTPRYCYADPYEGGKQAVAETWRNICAVGARPLAITNCLNFANPQRPEIMAQIVQALNGMGDACRALDYPIVSGNVSLYNESKATGGGSAILPTPAIGGVGLMLDHEIMTTVAFKDDGDVIWLVGGEGSHLGQSLYLREVLGREDGDAPAVDLTVERKNGEQVREWIAAGKLTAVHDISDGGLLVALTEMALAGGKGCSLDVTLNTAAAFGEDQSRYVVTTKAGDVLEGATKLGTVGGSQVAGVELATLREANEAFFRDWMEA</sequence>
<feature type="binding site" evidence="8">
    <location>
        <position position="112"/>
    </location>
    <ligand>
        <name>substrate</name>
    </ligand>
</feature>
<feature type="binding site" evidence="8">
    <location>
        <position position="236"/>
    </location>
    <ligand>
        <name>substrate</name>
    </ligand>
</feature>
<keyword evidence="3 8" id="KW-0479">Metal-binding</keyword>
<keyword evidence="2 8" id="KW-0436">Ligase</keyword>
<comment type="caution">
    <text evidence="12">The sequence shown here is derived from an EMBL/GenBank/DDBJ whole genome shotgun (WGS) entry which is preliminary data.</text>
</comment>
<dbReference type="InterPro" id="IPR036676">
    <property type="entry name" value="PurM-like_C_sf"/>
</dbReference>
<keyword evidence="4 8" id="KW-0547">Nucleotide-binding</keyword>
<dbReference type="SUPFAM" id="SSF56042">
    <property type="entry name" value="PurM C-terminal domain-like"/>
    <property type="match status" value="2"/>
</dbReference>
<dbReference type="PIRSF" id="PIRSF001587">
    <property type="entry name" value="FGAM_synthase_II"/>
    <property type="match status" value="1"/>
</dbReference>
<feature type="binding site" evidence="8">
    <location>
        <position position="530"/>
    </location>
    <ligand>
        <name>ATP</name>
        <dbReference type="ChEBI" id="CHEBI:30616"/>
    </ligand>
</feature>
<dbReference type="Pfam" id="PF00586">
    <property type="entry name" value="AIRS"/>
    <property type="match status" value="2"/>
</dbReference>
<dbReference type="Gene3D" id="3.90.650.10">
    <property type="entry name" value="PurM-like C-terminal domain"/>
    <property type="match status" value="2"/>
</dbReference>
<dbReference type="HAMAP" id="MF_00420">
    <property type="entry name" value="PurL_2"/>
    <property type="match status" value="1"/>
</dbReference>
<dbReference type="InterPro" id="IPR016188">
    <property type="entry name" value="PurM-like_N"/>
</dbReference>
<feature type="active site" evidence="8">
    <location>
        <position position="45"/>
    </location>
</feature>
<organism evidence="12 13">
    <name type="scientific">Novosphingobium jiangmenense</name>
    <dbReference type="NCBI Taxonomy" id="2791981"/>
    <lineage>
        <taxon>Bacteria</taxon>
        <taxon>Pseudomonadati</taxon>
        <taxon>Pseudomonadota</taxon>
        <taxon>Alphaproteobacteria</taxon>
        <taxon>Sphingomonadales</taxon>
        <taxon>Sphingomonadaceae</taxon>
        <taxon>Novosphingobium</taxon>
    </lineage>
</organism>
<comment type="caution">
    <text evidence="8">Lacks conserved residue(s) required for the propagation of feature annotation.</text>
</comment>
<comment type="function">
    <text evidence="8">Part of the phosphoribosylformylglycinamidine synthase complex involved in the purines biosynthetic pathway. Catalyzes the ATP-dependent conversion of formylglycinamide ribonucleotide (FGAR) and glutamine to yield formylglycinamidine ribonucleotide (FGAM) and glutamate. The FGAM synthase complex is composed of three subunits. PurQ produces an ammonia molecule by converting glutamine to glutamate. PurL transfers the ammonia molecule to FGAR to form FGAM in an ATP-dependent manner. PurS interacts with PurQ and PurL and is thought to assist in the transfer of the ammonia molecule from PurQ to PurL.</text>
</comment>
<evidence type="ECO:0000256" key="2">
    <source>
        <dbReference type="ARBA" id="ARBA00022598"/>
    </source>
</evidence>
<feature type="domain" description="PurM-like C-terminal" evidence="10">
    <location>
        <begin position="573"/>
        <end position="682"/>
    </location>
</feature>
<feature type="binding site" evidence="8">
    <location>
        <position position="113"/>
    </location>
    <ligand>
        <name>Mg(2+)</name>
        <dbReference type="ChEBI" id="CHEBI:18420"/>
        <label>2</label>
    </ligand>
</feature>
<keyword evidence="13" id="KW-1185">Reference proteome</keyword>
<dbReference type="InterPro" id="IPR036921">
    <property type="entry name" value="PurM-like_N_sf"/>
</dbReference>
<name>A0ABS0HDD1_9SPHN</name>
<dbReference type="Pfam" id="PF18072">
    <property type="entry name" value="FGAR-AT_linker"/>
    <property type="match status" value="1"/>
</dbReference>
<dbReference type="CDD" id="cd02203">
    <property type="entry name" value="PurL_repeat1"/>
    <property type="match status" value="1"/>
</dbReference>
<dbReference type="PANTHER" id="PTHR43555:SF1">
    <property type="entry name" value="PHOSPHORIBOSYLFORMYLGLYCINAMIDINE SYNTHASE SUBUNIT PURL"/>
    <property type="match status" value="1"/>
</dbReference>
<evidence type="ECO:0000313" key="13">
    <source>
        <dbReference type="Proteomes" id="UP000600799"/>
    </source>
</evidence>
<feature type="binding site" evidence="8">
    <location>
        <position position="87"/>
    </location>
    <ligand>
        <name>ATP</name>
        <dbReference type="ChEBI" id="CHEBI:30616"/>
    </ligand>
</feature>
<feature type="binding site" evidence="8">
    <location>
        <begin position="90"/>
        <end position="93"/>
    </location>
    <ligand>
        <name>substrate</name>
    </ligand>
</feature>
<dbReference type="EMBL" id="JADQDC010000002">
    <property type="protein sequence ID" value="MBF9150236.1"/>
    <property type="molecule type" value="Genomic_DNA"/>
</dbReference>
<keyword evidence="7 8" id="KW-0460">Magnesium</keyword>
<reference evidence="12 13" key="1">
    <citation type="submission" date="2020-11" db="EMBL/GenBank/DDBJ databases">
        <title>The genome sequence of Novosphingobium sp. 1Y9A.</title>
        <authorList>
            <person name="Liu Y."/>
        </authorList>
    </citation>
    <scope>NUCLEOTIDE SEQUENCE [LARGE SCALE GENOMIC DNA]</scope>
    <source>
        <strain evidence="12 13">1Y9A</strain>
    </source>
</reference>
<feature type="binding site" evidence="8">
    <location>
        <position position="89"/>
    </location>
    <ligand>
        <name>Mg(2+)</name>
        <dbReference type="ChEBI" id="CHEBI:18420"/>
        <label>1</label>
    </ligand>
</feature>
<evidence type="ECO:0000256" key="4">
    <source>
        <dbReference type="ARBA" id="ARBA00022741"/>
    </source>
</evidence>
<dbReference type="Pfam" id="PF02769">
    <property type="entry name" value="AIRS_C"/>
    <property type="match status" value="2"/>
</dbReference>
<feature type="domain" description="PurM-like C-terminal" evidence="10">
    <location>
        <begin position="199"/>
        <end position="351"/>
    </location>
</feature>
<feature type="binding site" evidence="8">
    <location>
        <position position="533"/>
    </location>
    <ligand>
        <name>substrate</name>
    </ligand>
</feature>
<accession>A0ABS0HDD1</accession>
<dbReference type="EC" id="6.3.5.3" evidence="8"/>
<evidence type="ECO:0000259" key="9">
    <source>
        <dbReference type="Pfam" id="PF00586"/>
    </source>
</evidence>
<comment type="similarity">
    <text evidence="8">Belongs to the FGAMS family.</text>
</comment>
<feature type="binding site" evidence="8">
    <location>
        <position position="48"/>
    </location>
    <ligand>
        <name>ATP</name>
        <dbReference type="ChEBI" id="CHEBI:30616"/>
    </ligand>
</feature>
<feature type="domain" description="Phosphoribosylformylglycinamidine synthase linker" evidence="11">
    <location>
        <begin position="12"/>
        <end position="49"/>
    </location>
</feature>
<comment type="catalytic activity">
    <reaction evidence="8">
        <text>N(2)-formyl-N(1)-(5-phospho-beta-D-ribosyl)glycinamide + L-glutamine + ATP + H2O = 2-formamido-N(1)-(5-O-phospho-beta-D-ribosyl)acetamidine + L-glutamate + ADP + phosphate + H(+)</text>
        <dbReference type="Rhea" id="RHEA:17129"/>
        <dbReference type="ChEBI" id="CHEBI:15377"/>
        <dbReference type="ChEBI" id="CHEBI:15378"/>
        <dbReference type="ChEBI" id="CHEBI:29985"/>
        <dbReference type="ChEBI" id="CHEBI:30616"/>
        <dbReference type="ChEBI" id="CHEBI:43474"/>
        <dbReference type="ChEBI" id="CHEBI:58359"/>
        <dbReference type="ChEBI" id="CHEBI:147286"/>
        <dbReference type="ChEBI" id="CHEBI:147287"/>
        <dbReference type="ChEBI" id="CHEBI:456216"/>
        <dbReference type="EC" id="6.3.5.3"/>
    </reaction>
</comment>
<feature type="binding site" evidence="8">
    <location>
        <position position="493"/>
    </location>
    <ligand>
        <name>ATP</name>
        <dbReference type="ChEBI" id="CHEBI:30616"/>
    </ligand>
</feature>
<feature type="binding site" evidence="8">
    <location>
        <position position="531"/>
    </location>
    <ligand>
        <name>Mg(2+)</name>
        <dbReference type="ChEBI" id="CHEBI:18420"/>
        <label>1</label>
    </ligand>
</feature>
<dbReference type="InterPro" id="IPR010918">
    <property type="entry name" value="PurM-like_C_dom"/>
</dbReference>
<keyword evidence="5 8" id="KW-0658">Purine biosynthesis</keyword>
<evidence type="ECO:0000256" key="5">
    <source>
        <dbReference type="ARBA" id="ARBA00022755"/>
    </source>
</evidence>
<feature type="binding site" evidence="8">
    <location>
        <position position="264"/>
    </location>
    <ligand>
        <name>Mg(2+)</name>
        <dbReference type="ChEBI" id="CHEBI:18420"/>
        <label>2</label>
    </ligand>
</feature>
<evidence type="ECO:0000259" key="11">
    <source>
        <dbReference type="Pfam" id="PF18072"/>
    </source>
</evidence>
<evidence type="ECO:0000256" key="7">
    <source>
        <dbReference type="ARBA" id="ARBA00022842"/>
    </source>
</evidence>
<keyword evidence="1 8" id="KW-0963">Cytoplasm</keyword>